<evidence type="ECO:0000313" key="3">
    <source>
        <dbReference type="Proteomes" id="UP000179616"/>
    </source>
</evidence>
<evidence type="ECO:0000256" key="1">
    <source>
        <dbReference type="SAM" id="SignalP"/>
    </source>
</evidence>
<name>A0A1S1LF18_9MYCO</name>
<organism evidence="2 3">
    <name type="scientific">Mycobacteroides franklinii</name>
    <dbReference type="NCBI Taxonomy" id="948102"/>
    <lineage>
        <taxon>Bacteria</taxon>
        <taxon>Bacillati</taxon>
        <taxon>Actinomycetota</taxon>
        <taxon>Actinomycetes</taxon>
        <taxon>Mycobacteriales</taxon>
        <taxon>Mycobacteriaceae</taxon>
        <taxon>Mycobacteroides</taxon>
    </lineage>
</organism>
<reference evidence="2 3" key="1">
    <citation type="submission" date="2016-10" db="EMBL/GenBank/DDBJ databases">
        <title>Evaluation of Human, Veterinary and Environmental Mycobacterium chelonae Isolates by Core Genome Phylogenomic Analysis, Targeted Gene Comparison, and Anti-microbial Susceptibility Patterns: A Tale of Mistaken Identities.</title>
        <authorList>
            <person name="Fogelson S.B."/>
            <person name="Camus A.C."/>
            <person name="Lorenz W."/>
            <person name="Vasireddy R."/>
            <person name="Vasireddy S."/>
            <person name="Smith T."/>
            <person name="Brown-Elliott B.A."/>
            <person name="Wallace R.J.Jr."/>
            <person name="Hasan N.A."/>
            <person name="Reischl U."/>
            <person name="Sanchez S."/>
        </authorList>
    </citation>
    <scope>NUCLEOTIDE SEQUENCE [LARGE SCALE GENOMIC DNA]</scope>
    <source>
        <strain evidence="2 3">1559</strain>
    </source>
</reference>
<sequence>MWVATLGAALLVSGCTAVTPGTAVTAPAPPRPPSYRNAQDAQTRAVLARTDAVRAIDPCTLIDLDAAARLGTISYVGTDPDPAVCRVKYVIPQIPDPKPVFSSDTIDQPGLVDHLEVGTRAIDFSGGDQLDRPARGEGCNSFVDTGLVYADGTNELLMYSLGISGGFEAPPISRCEDLHQVVEASRGLIKNPGARSASSRLARSKLLTLDPCSAVDVFGAGKDIEIFSTVRPFSCDYRVRGDKDDDTRVGISFWNVDMTDMPNHLKYLQNPFKIRGVPAEFETHEPNVGVISCEVRAYLLDKPSADADQLSAKPQWANTILVSGHDKDKKCAKLIEIADEVVHEYQEAK</sequence>
<dbReference type="Proteomes" id="UP000179616">
    <property type="component" value="Unassembled WGS sequence"/>
</dbReference>
<keyword evidence="1" id="KW-0732">Signal</keyword>
<comment type="caution">
    <text evidence="2">The sequence shown here is derived from an EMBL/GenBank/DDBJ whole genome shotgun (WGS) entry which is preliminary data.</text>
</comment>
<accession>A0A1S1LF18</accession>
<protein>
    <recommendedName>
        <fullName evidence="4">DUF3558 domain-containing protein</fullName>
    </recommendedName>
</protein>
<dbReference type="STRING" id="948102.BKG76_00150"/>
<proteinExistence type="predicted"/>
<dbReference type="EMBL" id="MLIK01000003">
    <property type="protein sequence ID" value="OHU31669.1"/>
    <property type="molecule type" value="Genomic_DNA"/>
</dbReference>
<evidence type="ECO:0000313" key="2">
    <source>
        <dbReference type="EMBL" id="OHU31669.1"/>
    </source>
</evidence>
<evidence type="ECO:0008006" key="4">
    <source>
        <dbReference type="Google" id="ProtNLM"/>
    </source>
</evidence>
<feature type="signal peptide" evidence="1">
    <location>
        <begin position="1"/>
        <end position="17"/>
    </location>
</feature>
<gene>
    <name evidence="2" type="ORF">BKG76_00150</name>
</gene>
<feature type="chain" id="PRO_5038741268" description="DUF3558 domain-containing protein" evidence="1">
    <location>
        <begin position="18"/>
        <end position="349"/>
    </location>
</feature>
<dbReference type="AlphaFoldDB" id="A0A1S1LF18"/>